<evidence type="ECO:0000313" key="3">
    <source>
        <dbReference type="Proteomes" id="UP001164481"/>
    </source>
</evidence>
<feature type="transmembrane region" description="Helical" evidence="1">
    <location>
        <begin position="109"/>
        <end position="130"/>
    </location>
</feature>
<dbReference type="AlphaFoldDB" id="A0AAX3F067"/>
<feature type="transmembrane region" description="Helical" evidence="1">
    <location>
        <begin position="182"/>
        <end position="204"/>
    </location>
</feature>
<feature type="transmembrane region" description="Helical" evidence="1">
    <location>
        <begin position="308"/>
        <end position="332"/>
    </location>
</feature>
<feature type="transmembrane region" description="Helical" evidence="1">
    <location>
        <begin position="142"/>
        <end position="162"/>
    </location>
</feature>
<proteinExistence type="predicted"/>
<keyword evidence="1" id="KW-0472">Membrane</keyword>
<evidence type="ECO:0000256" key="1">
    <source>
        <dbReference type="SAM" id="Phobius"/>
    </source>
</evidence>
<accession>A0AAX3F067</accession>
<gene>
    <name evidence="2" type="ORF">OIE46_02535</name>
</gene>
<keyword evidence="1" id="KW-1133">Transmembrane helix</keyword>
<dbReference type="RefSeq" id="WP_233091174.1">
    <property type="nucleotide sequence ID" value="NZ_CP034544.1"/>
</dbReference>
<reference evidence="2" key="1">
    <citation type="submission" date="2022-10" db="EMBL/GenBank/DDBJ databases">
        <authorList>
            <person name="Wei X."/>
        </authorList>
    </citation>
    <scope>NUCLEOTIDE SEQUENCE</scope>
    <source>
        <strain evidence="2">SD2</strain>
    </source>
</reference>
<evidence type="ECO:0000313" key="2">
    <source>
        <dbReference type="EMBL" id="UZW64236.1"/>
    </source>
</evidence>
<dbReference type="Proteomes" id="UP001164481">
    <property type="component" value="Chromosome"/>
</dbReference>
<feature type="transmembrane region" description="Helical" evidence="1">
    <location>
        <begin position="369"/>
        <end position="388"/>
    </location>
</feature>
<feature type="transmembrane region" description="Helical" evidence="1">
    <location>
        <begin position="400"/>
        <end position="420"/>
    </location>
</feature>
<keyword evidence="1" id="KW-0812">Transmembrane</keyword>
<feature type="transmembrane region" description="Helical" evidence="1">
    <location>
        <begin position="76"/>
        <end position="97"/>
    </location>
</feature>
<dbReference type="NCBIfam" id="NF045937">
    <property type="entry name" value="MSC_0624_12TM"/>
    <property type="match status" value="1"/>
</dbReference>
<protein>
    <submittedName>
        <fullName evidence="2">Uncharacterized protein</fullName>
    </submittedName>
</protein>
<reference evidence="2" key="2">
    <citation type="submission" date="2022-11" db="EMBL/GenBank/DDBJ databases">
        <title>complete genomes of mycoplasma synoviae ZX313 strain and SD2 strain.</title>
        <authorList>
            <person name="Zhong Q."/>
        </authorList>
    </citation>
    <scope>NUCLEOTIDE SEQUENCE</scope>
    <source>
        <strain evidence="2">SD2</strain>
    </source>
</reference>
<feature type="transmembrane region" description="Helical" evidence="1">
    <location>
        <begin position="24"/>
        <end position="45"/>
    </location>
</feature>
<sequence length="492" mass="57602">MEEIVKSSRLNNSKVLRFNWEKENILRVIALSTLFIFVVIFGFLFEFAMKHLSVNLLSYEDLFNTSYTLHKGSNFYVFYTVILFGLLIIISTMKSYFLVNKNNLKFSKYITWYVLYNFYALALLVLFAFSLNVNSNTQANTLLRNSFVIIPLLIIDLSYDFFSLSMQKKYFTLDLKKIILEISYLLIKIVLIVIGFYVLQVFLADKQITAIFINNSFINHLQRIFVVTPIYKNLIIFALIFVFALMIAHKFFANKNKIFNSVIRNKILKHLVQNFLMLFLASIIFAFYALFKTKTKELIFKIENNNELIIFVLVISLIILSSLSFIFLTIFLQKWFNNFDQKKYFILNLLINSFLLLIANLLLNFQNRLIINITCLTLVFMNYLTLLLKNKYKLNSFENLLLSFYLIAGSAILIFSNLLYLTTNENNYYLLVWTHIFDIATVFVLASLVISLLMVISPIIYAILTKIINNIINKENIKKGKEHVQKASKKSN</sequence>
<feature type="transmembrane region" description="Helical" evidence="1">
    <location>
        <begin position="224"/>
        <end position="247"/>
    </location>
</feature>
<name>A0AAX3F067_MYCSY</name>
<dbReference type="EMBL" id="CP107525">
    <property type="protein sequence ID" value="UZW64236.1"/>
    <property type="molecule type" value="Genomic_DNA"/>
</dbReference>
<organism evidence="2 3">
    <name type="scientific">Mycoplasmopsis synoviae</name>
    <name type="common">Mycoplasma synoviae</name>
    <dbReference type="NCBI Taxonomy" id="2109"/>
    <lineage>
        <taxon>Bacteria</taxon>
        <taxon>Bacillati</taxon>
        <taxon>Mycoplasmatota</taxon>
        <taxon>Mycoplasmoidales</taxon>
        <taxon>Metamycoplasmataceae</taxon>
        <taxon>Mycoplasmopsis</taxon>
    </lineage>
</organism>
<feature type="transmembrane region" description="Helical" evidence="1">
    <location>
        <begin position="344"/>
        <end position="363"/>
    </location>
</feature>
<feature type="transmembrane region" description="Helical" evidence="1">
    <location>
        <begin position="267"/>
        <end position="288"/>
    </location>
</feature>
<feature type="transmembrane region" description="Helical" evidence="1">
    <location>
        <begin position="440"/>
        <end position="464"/>
    </location>
</feature>